<sequence>MQQKNGQAEINIGNLVIRIPVHEELVSQLLKSENSLKLDSLEMTRFLKGYLSTRTREVSLRVKDIELDFTVLAWLSDTLEFETNSFIPEQEYSDDFGQIIRKMIPSDIRPPTEKQLS</sequence>
<evidence type="ECO:0000313" key="1">
    <source>
        <dbReference type="EMBL" id="TQI86520.1"/>
    </source>
</evidence>
<proteinExistence type="predicted"/>
<reference evidence="1 2" key="2">
    <citation type="submission" date="2019-07" db="EMBL/GenBank/DDBJ databases">
        <title>Investigation of anaerobic lignin degradation for improved lignocellulosic biofuels.</title>
        <authorList>
            <person name="Deangelis K.PhD."/>
        </authorList>
    </citation>
    <scope>NUCLEOTIDE SEQUENCE [LARGE SCALE GENOMIC DNA]</scope>
    <source>
        <strain evidence="1 2">106R</strain>
    </source>
</reference>
<gene>
    <name evidence="1" type="ORF">FHU12_4157</name>
</gene>
<comment type="caution">
    <text evidence="1">The sequence shown here is derived from an EMBL/GenBank/DDBJ whole genome shotgun (WGS) entry which is preliminary data.</text>
</comment>
<dbReference type="RefSeq" id="WP_141971494.1">
    <property type="nucleotide sequence ID" value="NZ_VFMJ01000001.1"/>
</dbReference>
<accession>A0AA46K8Q5</accession>
<reference evidence="1 2" key="1">
    <citation type="submission" date="2019-06" db="EMBL/GenBank/DDBJ databases">
        <authorList>
            <person name="Deangelis K."/>
            <person name="Huntemann M."/>
            <person name="Clum A."/>
            <person name="Pillay M."/>
            <person name="Palaniappan K."/>
            <person name="Varghese N."/>
            <person name="Mikhailova N."/>
            <person name="Stamatis D."/>
            <person name="Reddy T."/>
            <person name="Daum C."/>
            <person name="Shapiro N."/>
            <person name="Ivanova N."/>
            <person name="Kyrpides N."/>
            <person name="Woyke T."/>
        </authorList>
    </citation>
    <scope>NUCLEOTIDE SEQUENCE [LARGE SCALE GENOMIC DNA]</scope>
    <source>
        <strain evidence="1 2">106R</strain>
    </source>
</reference>
<evidence type="ECO:0000313" key="2">
    <source>
        <dbReference type="Proteomes" id="UP000320710"/>
    </source>
</evidence>
<organism evidence="1 2">
    <name type="scientific">Serratia marcescens</name>
    <dbReference type="NCBI Taxonomy" id="615"/>
    <lineage>
        <taxon>Bacteria</taxon>
        <taxon>Pseudomonadati</taxon>
        <taxon>Pseudomonadota</taxon>
        <taxon>Gammaproteobacteria</taxon>
        <taxon>Enterobacterales</taxon>
        <taxon>Yersiniaceae</taxon>
        <taxon>Serratia</taxon>
    </lineage>
</organism>
<name>A0AA46K8Q5_SERMA</name>
<dbReference type="EMBL" id="VFMJ01000001">
    <property type="protein sequence ID" value="TQI86520.1"/>
    <property type="molecule type" value="Genomic_DNA"/>
</dbReference>
<dbReference type="AlphaFoldDB" id="A0AA46K8Q5"/>
<dbReference type="Proteomes" id="UP000320710">
    <property type="component" value="Unassembled WGS sequence"/>
</dbReference>
<protein>
    <submittedName>
        <fullName evidence="1">Uncharacterized protein</fullName>
    </submittedName>
</protein>